<comment type="caution">
    <text evidence="5">The sequence shown here is derived from an EMBL/GenBank/DDBJ whole genome shotgun (WGS) entry which is preliminary data.</text>
</comment>
<evidence type="ECO:0000256" key="3">
    <source>
        <dbReference type="SAM" id="MobiDB-lite"/>
    </source>
</evidence>
<dbReference type="Proteomes" id="UP001431209">
    <property type="component" value="Unassembled WGS sequence"/>
</dbReference>
<dbReference type="Pfam" id="PF11265">
    <property type="entry name" value="Med25_VWA"/>
    <property type="match status" value="1"/>
</dbReference>
<dbReference type="GO" id="GO:0005667">
    <property type="term" value="C:transcription regulator complex"/>
    <property type="evidence" value="ECO:0007669"/>
    <property type="project" value="TreeGrafter"/>
</dbReference>
<proteinExistence type="inferred from homology"/>
<feature type="region of interest" description="Disordered" evidence="3">
    <location>
        <begin position="418"/>
        <end position="481"/>
    </location>
</feature>
<feature type="compositionally biased region" description="Polar residues" evidence="3">
    <location>
        <begin position="442"/>
        <end position="474"/>
    </location>
</feature>
<gene>
    <name evidence="5" type="ORF">AKO1_011614</name>
</gene>
<evidence type="ECO:0000256" key="2">
    <source>
        <dbReference type="ARBA" id="ARBA00019694"/>
    </source>
</evidence>
<dbReference type="InterPro" id="IPR021419">
    <property type="entry name" value="Mediator_Med25_VWA"/>
</dbReference>
<protein>
    <recommendedName>
        <fullName evidence="2">Mediator of RNA polymerase II transcription subunit 25</fullName>
    </recommendedName>
</protein>
<dbReference type="PANTHER" id="PTHR12433:SF11">
    <property type="entry name" value="MEDIATOR OF RNA POLYMERASE II TRANSCRIPTION SUBUNIT 25"/>
    <property type="match status" value="1"/>
</dbReference>
<keyword evidence="6" id="KW-1185">Reference proteome</keyword>
<sequence>MSQTPMSHRQICIVMDTSANLRTHFKALYQQYIEPILQQLSKTTTQNSQVEYGLVLFQDYPPYSEYLVRSVPFTTNRSEFVRNINEINFSGGGTSETAVSEGLTTCLIDLHWRNDNSEKYCILVCVKPHDVGCSLIGPCLNLMSSEIVRLMAKKNIALSLITLARNTKLDAIFDAGDIPKVPIYDEGKCVRLRGFQLNTSNVSNQSFAQLPTATIQNSNKINVPSHLPTVPNGNLSNVNPSLLKQPPLAPAAQPLKGKFGPMVWQGNLSVDANNSVHPVICKLSAFSMQQRVDKEKMFLSKWPTTITIKHQLPAFQKELIFAGMKQYQNTICLWFPSFQENDSDVKYDPNKYNTVIKKMEQSKLVAYFELSNDGPMKHYLALFPYALHHGSKNTGQPVPEPLQRSIMSVVIDSSMVKKAAPTKQPQQSTVQNPPGVLVQGAPSLTLTPSSVQGGLGQFPNTPGQVTPSSGNNRKLVTGPNIFPSGQVPTTLVPGIGYRPAIPLANLPVNGINPMVPQNRNNAKYIPQNNQIKK</sequence>
<dbReference type="PANTHER" id="PTHR12433">
    <property type="entry name" value="MEDIATOR OF RNA POLYMERASE II TRANSCRIPTION SUBUNIT 25"/>
    <property type="match status" value="1"/>
</dbReference>
<dbReference type="PROSITE" id="PS50234">
    <property type="entry name" value="VWFA"/>
    <property type="match status" value="1"/>
</dbReference>
<dbReference type="Gene3D" id="3.40.50.410">
    <property type="entry name" value="von Willebrand factor, type A domain"/>
    <property type="match status" value="1"/>
</dbReference>
<evidence type="ECO:0000259" key="4">
    <source>
        <dbReference type="PROSITE" id="PS50234"/>
    </source>
</evidence>
<dbReference type="GO" id="GO:0045944">
    <property type="term" value="P:positive regulation of transcription by RNA polymerase II"/>
    <property type="evidence" value="ECO:0007669"/>
    <property type="project" value="TreeGrafter"/>
</dbReference>
<dbReference type="InterPro" id="IPR036465">
    <property type="entry name" value="vWFA_dom_sf"/>
</dbReference>
<evidence type="ECO:0000313" key="5">
    <source>
        <dbReference type="EMBL" id="KAL0484585.1"/>
    </source>
</evidence>
<dbReference type="SUPFAM" id="SSF53300">
    <property type="entry name" value="vWA-like"/>
    <property type="match status" value="1"/>
</dbReference>
<organism evidence="5 6">
    <name type="scientific">Acrasis kona</name>
    <dbReference type="NCBI Taxonomy" id="1008807"/>
    <lineage>
        <taxon>Eukaryota</taxon>
        <taxon>Discoba</taxon>
        <taxon>Heterolobosea</taxon>
        <taxon>Tetramitia</taxon>
        <taxon>Eutetramitia</taxon>
        <taxon>Acrasidae</taxon>
        <taxon>Acrasis</taxon>
    </lineage>
</organism>
<name>A0AAW2Z5A5_9EUKA</name>
<dbReference type="EMBL" id="JAOPGA020001054">
    <property type="protein sequence ID" value="KAL0484585.1"/>
    <property type="molecule type" value="Genomic_DNA"/>
</dbReference>
<dbReference type="AlphaFoldDB" id="A0AAW2Z5A5"/>
<accession>A0AAW2Z5A5</accession>
<feature type="compositionally biased region" description="Polar residues" evidence="3">
    <location>
        <begin position="423"/>
        <end position="432"/>
    </location>
</feature>
<dbReference type="GO" id="GO:0016592">
    <property type="term" value="C:mediator complex"/>
    <property type="evidence" value="ECO:0007669"/>
    <property type="project" value="TreeGrafter"/>
</dbReference>
<evidence type="ECO:0000313" key="6">
    <source>
        <dbReference type="Proteomes" id="UP001431209"/>
    </source>
</evidence>
<evidence type="ECO:0000256" key="1">
    <source>
        <dbReference type="ARBA" id="ARBA00009102"/>
    </source>
</evidence>
<dbReference type="InterPro" id="IPR002035">
    <property type="entry name" value="VWF_A"/>
</dbReference>
<feature type="domain" description="VWFA" evidence="4">
    <location>
        <begin position="10"/>
        <end position="172"/>
    </location>
</feature>
<reference evidence="5 6" key="1">
    <citation type="submission" date="2024-03" db="EMBL/GenBank/DDBJ databases">
        <title>The Acrasis kona genome and developmental transcriptomes reveal deep origins of eukaryotic multicellular pathways.</title>
        <authorList>
            <person name="Sheikh S."/>
            <person name="Fu C.-J."/>
            <person name="Brown M.W."/>
            <person name="Baldauf S.L."/>
        </authorList>
    </citation>
    <scope>NUCLEOTIDE SEQUENCE [LARGE SCALE GENOMIC DNA]</scope>
    <source>
        <strain evidence="5 6">ATCC MYA-3509</strain>
    </source>
</reference>
<comment type="similarity">
    <text evidence="1">Belongs to the Mediator complex subunit 25 family.</text>
</comment>